<feature type="region of interest" description="Disordered" evidence="3">
    <location>
        <begin position="768"/>
        <end position="806"/>
    </location>
</feature>
<dbReference type="Gene3D" id="3.40.50.1820">
    <property type="entry name" value="alpha/beta hydrolase"/>
    <property type="match status" value="1"/>
</dbReference>
<organism evidence="6 7">
    <name type="scientific">Linnemannia gamsii</name>
    <dbReference type="NCBI Taxonomy" id="64522"/>
    <lineage>
        <taxon>Eukaryota</taxon>
        <taxon>Fungi</taxon>
        <taxon>Fungi incertae sedis</taxon>
        <taxon>Mucoromycota</taxon>
        <taxon>Mortierellomycotina</taxon>
        <taxon>Mortierellomycetes</taxon>
        <taxon>Mortierellales</taxon>
        <taxon>Mortierellaceae</taxon>
        <taxon>Linnemannia</taxon>
    </lineage>
</organism>
<dbReference type="GO" id="GO:0016787">
    <property type="term" value="F:hydrolase activity"/>
    <property type="evidence" value="ECO:0007669"/>
    <property type="project" value="UniProtKB-KW"/>
</dbReference>
<dbReference type="PANTHER" id="PTHR45570">
    <property type="entry name" value="CARBOXYLIC ESTER HYDROLASE"/>
    <property type="match status" value="1"/>
</dbReference>
<comment type="similarity">
    <text evidence="1">Belongs to the type-B carboxylesterase/lipase family.</text>
</comment>
<sequence length="867" mass="93107">MVVFKTAILVCLAASSNLHNPYASPLHTSSPSSTNIGASAALISNAPAAKDIQGVLLLLDNDVDSKTPKNPVILLSKPRSYKDSQALCSTLGEKLANSSTLNLSKLLETTPVAAEEVKRANRYWVSNDSDSNNTKCMAFDRKSGRTLQLSCSIRLPALCTNSLPRYETGLKNLDKSKQIKVKTPNAGTWQGYRDQNQFRFLGIPYAEPPLGHLRFQKPMRLDPKKYGGSKVNDATEFGDACMQLPILGQNTTSEQDVEKILGARQSEDCLYLNVFTPALKKARAKGLPVMVYVHGGSFTVLAGSVPFFEPGNVVSRGGVVVVTLNYRLSTFGLFQNKPEIPSSKAPGNLATRDQIAALRWVHNNIAAFGGDPNQVTIFGESAGGWSMRALLSAPSAFGLYKNVISQSDPMDIPFSSLKYSSDLSKLVMQNLNCTTSDLDCARNKTAYQVVAAEVQASSTFLKDPKNQWVFFAAVFRPTVDKTLITGDFADLLKSGNYNKKANVLWGYAHDEGNAFVSVLLPNAVPVADIDKEFPKLIPYNLTRVLIKSPYYKKDNSTDSVRFAYAEGMTDFYWICPMQIFSRAATLQNSTIYTYRMDHGRSPSSVLGFAPSSLCAGKVCHGDDSLPSFGSGDVVPGVDQTGDDARFARQVIDRFTTFAKTGNPNPPKNYTGTGGNLGPASWNPDVTKVQWPKYDMSNPVYSFALTNSSVTKNGDVARCGWIDSNTQYDYQVHGPGGQFVPIFPPVSNPPSSSIPGRPTTTDTTTTVLTIHNPSSQPGRPTVTNTITTESIPAPSSTDSVSVPASASSSGVASESVSSTASTSASLTFIPVVPTTTMASASETLTATATAGNFTITSDAGAVTATPML</sequence>
<dbReference type="PANTHER" id="PTHR45570:SF2">
    <property type="entry name" value="ACETYLCHOLINESTERASE 1-LIKE"/>
    <property type="match status" value="1"/>
</dbReference>
<dbReference type="InterPro" id="IPR019819">
    <property type="entry name" value="Carboxylesterase_B_CS"/>
</dbReference>
<feature type="compositionally biased region" description="Low complexity" evidence="3">
    <location>
        <begin position="791"/>
        <end position="806"/>
    </location>
</feature>
<dbReference type="InterPro" id="IPR019826">
    <property type="entry name" value="Carboxylesterase_B_AS"/>
</dbReference>
<name>A0A9P6RJZ3_9FUNG</name>
<dbReference type="PROSITE" id="PS00941">
    <property type="entry name" value="CARBOXYLESTERASE_B_2"/>
    <property type="match status" value="1"/>
</dbReference>
<proteinExistence type="inferred from homology"/>
<protein>
    <recommendedName>
        <fullName evidence="5">Carboxylesterase type B domain-containing protein</fullName>
    </recommendedName>
</protein>
<dbReference type="AlphaFoldDB" id="A0A9P6RJZ3"/>
<keyword evidence="7" id="KW-1185">Reference proteome</keyword>
<evidence type="ECO:0000256" key="1">
    <source>
        <dbReference type="ARBA" id="ARBA00005964"/>
    </source>
</evidence>
<dbReference type="EMBL" id="JAAAIN010000066">
    <property type="protein sequence ID" value="KAG0321386.1"/>
    <property type="molecule type" value="Genomic_DNA"/>
</dbReference>
<evidence type="ECO:0000256" key="4">
    <source>
        <dbReference type="SAM" id="SignalP"/>
    </source>
</evidence>
<comment type="caution">
    <text evidence="6">The sequence shown here is derived from an EMBL/GenBank/DDBJ whole genome shotgun (WGS) entry which is preliminary data.</text>
</comment>
<feature type="signal peptide" evidence="4">
    <location>
        <begin position="1"/>
        <end position="23"/>
    </location>
</feature>
<dbReference type="SUPFAM" id="SSF53474">
    <property type="entry name" value="alpha/beta-Hydrolases"/>
    <property type="match status" value="1"/>
</dbReference>
<feature type="domain" description="Carboxylesterase type B" evidence="5">
    <location>
        <begin position="181"/>
        <end position="711"/>
    </location>
</feature>
<feature type="chain" id="PRO_5040361657" description="Carboxylesterase type B domain-containing protein" evidence="4">
    <location>
        <begin position="24"/>
        <end position="867"/>
    </location>
</feature>
<dbReference type="Proteomes" id="UP000823405">
    <property type="component" value="Unassembled WGS sequence"/>
</dbReference>
<feature type="compositionally biased region" description="Polar residues" evidence="3">
    <location>
        <begin position="770"/>
        <end position="789"/>
    </location>
</feature>
<accession>A0A9P6RJZ3</accession>
<evidence type="ECO:0000256" key="2">
    <source>
        <dbReference type="ARBA" id="ARBA00022801"/>
    </source>
</evidence>
<dbReference type="Pfam" id="PF00135">
    <property type="entry name" value="COesterase"/>
    <property type="match status" value="1"/>
</dbReference>
<dbReference type="OrthoDB" id="408631at2759"/>
<evidence type="ECO:0000256" key="3">
    <source>
        <dbReference type="SAM" id="MobiDB-lite"/>
    </source>
</evidence>
<gene>
    <name evidence="6" type="ORF">BGZ97_011542</name>
</gene>
<reference evidence="6" key="1">
    <citation type="journal article" date="2020" name="Fungal Divers.">
        <title>Resolving the Mortierellaceae phylogeny through synthesis of multi-gene phylogenetics and phylogenomics.</title>
        <authorList>
            <person name="Vandepol N."/>
            <person name="Liber J."/>
            <person name="Desiro A."/>
            <person name="Na H."/>
            <person name="Kennedy M."/>
            <person name="Barry K."/>
            <person name="Grigoriev I.V."/>
            <person name="Miller A.N."/>
            <person name="O'Donnell K."/>
            <person name="Stajich J.E."/>
            <person name="Bonito G."/>
        </authorList>
    </citation>
    <scope>NUCLEOTIDE SEQUENCE</scope>
    <source>
        <strain evidence="6">NVP60</strain>
    </source>
</reference>
<evidence type="ECO:0000313" key="7">
    <source>
        <dbReference type="Proteomes" id="UP000823405"/>
    </source>
</evidence>
<evidence type="ECO:0000313" key="6">
    <source>
        <dbReference type="EMBL" id="KAG0321386.1"/>
    </source>
</evidence>
<keyword evidence="2" id="KW-0378">Hydrolase</keyword>
<dbReference type="PROSITE" id="PS00122">
    <property type="entry name" value="CARBOXYLESTERASE_B_1"/>
    <property type="match status" value="1"/>
</dbReference>
<dbReference type="InterPro" id="IPR029058">
    <property type="entry name" value="AB_hydrolase_fold"/>
</dbReference>
<dbReference type="InterPro" id="IPR002018">
    <property type="entry name" value="CarbesteraseB"/>
</dbReference>
<keyword evidence="4" id="KW-0732">Signal</keyword>
<evidence type="ECO:0000259" key="5">
    <source>
        <dbReference type="Pfam" id="PF00135"/>
    </source>
</evidence>